<gene>
    <name evidence="3" type="ORF">ASPZODRAFT_169715</name>
</gene>
<evidence type="ECO:0000259" key="2">
    <source>
        <dbReference type="Pfam" id="PF24137"/>
    </source>
</evidence>
<dbReference type="InterPro" id="IPR056402">
    <property type="entry name" value="DA_N"/>
</dbReference>
<keyword evidence="1" id="KW-0732">Signal</keyword>
<dbReference type="RefSeq" id="XP_022577671.1">
    <property type="nucleotide sequence ID" value="XM_022726907.1"/>
</dbReference>
<protein>
    <recommendedName>
        <fullName evidence="2">Diels-Alderase N-terminal domain-containing protein</fullName>
    </recommendedName>
</protein>
<dbReference type="Proteomes" id="UP000184188">
    <property type="component" value="Unassembled WGS sequence"/>
</dbReference>
<accession>A0A1L9S7N8</accession>
<evidence type="ECO:0000313" key="3">
    <source>
        <dbReference type="EMBL" id="OJJ43161.1"/>
    </source>
</evidence>
<dbReference type="Pfam" id="PF24137">
    <property type="entry name" value="DA_N"/>
    <property type="match status" value="1"/>
</dbReference>
<feature type="domain" description="Diels-Alderase N-terminal" evidence="2">
    <location>
        <begin position="47"/>
        <end position="211"/>
    </location>
</feature>
<keyword evidence="4" id="KW-1185">Reference proteome</keyword>
<dbReference type="EMBL" id="KV878354">
    <property type="protein sequence ID" value="OJJ43161.1"/>
    <property type="molecule type" value="Genomic_DNA"/>
</dbReference>
<dbReference type="STRING" id="1073090.A0A1L9S7N8"/>
<feature type="signal peptide" evidence="1">
    <location>
        <begin position="1"/>
        <end position="16"/>
    </location>
</feature>
<dbReference type="VEuPathDB" id="FungiDB:ASPZODRAFT_169715"/>
<reference evidence="4" key="1">
    <citation type="journal article" date="2017" name="Genome Biol.">
        <title>Comparative genomics reveals high biological diversity and specific adaptations in the industrially and medically important fungal genus Aspergillus.</title>
        <authorList>
            <person name="de Vries R.P."/>
            <person name="Riley R."/>
            <person name="Wiebenga A."/>
            <person name="Aguilar-Osorio G."/>
            <person name="Amillis S."/>
            <person name="Uchima C.A."/>
            <person name="Anderluh G."/>
            <person name="Asadollahi M."/>
            <person name="Askin M."/>
            <person name="Barry K."/>
            <person name="Battaglia E."/>
            <person name="Bayram O."/>
            <person name="Benocci T."/>
            <person name="Braus-Stromeyer S.A."/>
            <person name="Caldana C."/>
            <person name="Canovas D."/>
            <person name="Cerqueira G.C."/>
            <person name="Chen F."/>
            <person name="Chen W."/>
            <person name="Choi C."/>
            <person name="Clum A."/>
            <person name="Dos Santos R.A."/>
            <person name="Damasio A.R."/>
            <person name="Diallinas G."/>
            <person name="Emri T."/>
            <person name="Fekete E."/>
            <person name="Flipphi M."/>
            <person name="Freyberg S."/>
            <person name="Gallo A."/>
            <person name="Gournas C."/>
            <person name="Habgood R."/>
            <person name="Hainaut M."/>
            <person name="Harispe M.L."/>
            <person name="Henrissat B."/>
            <person name="Hilden K.S."/>
            <person name="Hope R."/>
            <person name="Hossain A."/>
            <person name="Karabika E."/>
            <person name="Karaffa L."/>
            <person name="Karanyi Z."/>
            <person name="Krasevec N."/>
            <person name="Kuo A."/>
            <person name="Kusch H."/>
            <person name="LaButti K."/>
            <person name="Lagendijk E.L."/>
            <person name="Lapidus A."/>
            <person name="Levasseur A."/>
            <person name="Lindquist E."/>
            <person name="Lipzen A."/>
            <person name="Logrieco A.F."/>
            <person name="MacCabe A."/>
            <person name="Maekelae M.R."/>
            <person name="Malavazi I."/>
            <person name="Melin P."/>
            <person name="Meyer V."/>
            <person name="Mielnichuk N."/>
            <person name="Miskei M."/>
            <person name="Molnar A.P."/>
            <person name="Mule G."/>
            <person name="Ngan C.Y."/>
            <person name="Orejas M."/>
            <person name="Orosz E."/>
            <person name="Ouedraogo J.P."/>
            <person name="Overkamp K.M."/>
            <person name="Park H.-S."/>
            <person name="Perrone G."/>
            <person name="Piumi F."/>
            <person name="Punt P.J."/>
            <person name="Ram A.F."/>
            <person name="Ramon A."/>
            <person name="Rauscher S."/>
            <person name="Record E."/>
            <person name="Riano-Pachon D.M."/>
            <person name="Robert V."/>
            <person name="Roehrig J."/>
            <person name="Ruller R."/>
            <person name="Salamov A."/>
            <person name="Salih N.S."/>
            <person name="Samson R.A."/>
            <person name="Sandor E."/>
            <person name="Sanguinetti M."/>
            <person name="Schuetze T."/>
            <person name="Sepcic K."/>
            <person name="Shelest E."/>
            <person name="Sherlock G."/>
            <person name="Sophianopoulou V."/>
            <person name="Squina F.M."/>
            <person name="Sun H."/>
            <person name="Susca A."/>
            <person name="Todd R.B."/>
            <person name="Tsang A."/>
            <person name="Unkles S.E."/>
            <person name="van de Wiele N."/>
            <person name="van Rossen-Uffink D."/>
            <person name="Oliveira J.V."/>
            <person name="Vesth T.C."/>
            <person name="Visser J."/>
            <person name="Yu J.-H."/>
            <person name="Zhou M."/>
            <person name="Andersen M.R."/>
            <person name="Archer D.B."/>
            <person name="Baker S.E."/>
            <person name="Benoit I."/>
            <person name="Brakhage A.A."/>
            <person name="Braus G.H."/>
            <person name="Fischer R."/>
            <person name="Frisvad J.C."/>
            <person name="Goldman G.H."/>
            <person name="Houbraken J."/>
            <person name="Oakley B."/>
            <person name="Pocsi I."/>
            <person name="Scazzocchio C."/>
            <person name="Seiboth B."/>
            <person name="vanKuyk P.A."/>
            <person name="Wortman J."/>
            <person name="Dyer P.S."/>
            <person name="Grigoriev I.V."/>
        </authorList>
    </citation>
    <scope>NUCLEOTIDE SEQUENCE [LARGE SCALE GENOMIC DNA]</scope>
    <source>
        <strain evidence="4">CBS 506.65</strain>
    </source>
</reference>
<dbReference type="AlphaFoldDB" id="A0A1L9S7N8"/>
<sequence>MSPLHLLLLLLPLAYSLTVTIPSAVQNASSLPLRVSSELASLASLDAPKLSAINASAFDWWYFDVVAREYSLVCTFFAASESAFPFLYPSSSVLGAYLWLEKDGQVWHAHFPASLALLHSSHPDEIAGDWQDAGFVFDGVSHDDHLVYQLDIHTANLTGSISIQAPMMRNEQYLSEIGWVNPLPDGTAQVSLVLDGKEISFHGSGYHDKNWSNQAFASRVSTWSWGHAHLVEQGRSVSLVWLHVVSPANETSSAVYLAINGEILANYQAGILSVSSTENTTRVAVREEFVFTFLKERVIASNDPYYFRWAGREMDRPGVVLFEQFTL</sequence>
<proteinExistence type="predicted"/>
<feature type="chain" id="PRO_5012589450" description="Diels-Alderase N-terminal domain-containing protein" evidence="1">
    <location>
        <begin position="17"/>
        <end position="327"/>
    </location>
</feature>
<evidence type="ECO:0000256" key="1">
    <source>
        <dbReference type="SAM" id="SignalP"/>
    </source>
</evidence>
<evidence type="ECO:0000313" key="4">
    <source>
        <dbReference type="Proteomes" id="UP000184188"/>
    </source>
</evidence>
<dbReference type="GeneID" id="34613371"/>
<name>A0A1L9S7N8_9EURO</name>
<dbReference type="SUPFAM" id="SSF159245">
    <property type="entry name" value="AttH-like"/>
    <property type="match status" value="1"/>
</dbReference>
<dbReference type="OrthoDB" id="5344254at2759"/>
<organism evidence="3 4">
    <name type="scientific">Penicilliopsis zonata CBS 506.65</name>
    <dbReference type="NCBI Taxonomy" id="1073090"/>
    <lineage>
        <taxon>Eukaryota</taxon>
        <taxon>Fungi</taxon>
        <taxon>Dikarya</taxon>
        <taxon>Ascomycota</taxon>
        <taxon>Pezizomycotina</taxon>
        <taxon>Eurotiomycetes</taxon>
        <taxon>Eurotiomycetidae</taxon>
        <taxon>Eurotiales</taxon>
        <taxon>Aspergillaceae</taxon>
        <taxon>Penicilliopsis</taxon>
    </lineage>
</organism>